<evidence type="ECO:0000256" key="2">
    <source>
        <dbReference type="ARBA" id="ARBA00022729"/>
    </source>
</evidence>
<protein>
    <submittedName>
        <fullName evidence="5">Branched-chain amino acid transport system substrate-binding protein</fullName>
    </submittedName>
</protein>
<dbReference type="PANTHER" id="PTHR30483:SF37">
    <property type="entry name" value="ABC TRANSPORTER SUBSTRATE-BINDING PROTEIN"/>
    <property type="match status" value="1"/>
</dbReference>
<proteinExistence type="inferred from homology"/>
<dbReference type="RefSeq" id="WP_197009823.1">
    <property type="nucleotide sequence ID" value="NZ_BAABES010000007.1"/>
</dbReference>
<comment type="caution">
    <text evidence="5">The sequence shown here is derived from an EMBL/GenBank/DDBJ whole genome shotgun (WGS) entry which is preliminary data.</text>
</comment>
<gene>
    <name evidence="5" type="ORF">IW256_001000</name>
</gene>
<dbReference type="EMBL" id="JADOUA010000001">
    <property type="protein sequence ID" value="MBG6086887.1"/>
    <property type="molecule type" value="Genomic_DNA"/>
</dbReference>
<feature type="domain" description="Leucine-binding protein" evidence="4">
    <location>
        <begin position="39"/>
        <end position="385"/>
    </location>
</feature>
<dbReference type="Proteomes" id="UP000614047">
    <property type="component" value="Unassembled WGS sequence"/>
</dbReference>
<accession>A0A931DD30</accession>
<sequence>MAFRGTVFRGLALAASCLLLPAVAGCGGGDAAQGRGPTLHVGVTLSLTGQFSQESRQTRNGYLLCERRVNARGGVPVGARRARLALHIQDDASRPDLAASIVDQFDEKGYRLVLGPYGSPVTAAVAAVTERNRQVLVNTLGAEDAISGRGNRRTFTVISPASEYATSILAAVHELARPRPARVMFLSADDGFARAVTRSGQETARRLGLRVLPAQYFRSGATDVSAALIRARQARPDLIIGAVHFVEGVALVRQSRELGLDRTPIALTVAATTADFTRALRGFAEGVIGVSQWVKGGRDAWFGDAKDYSAAYRRMYGEEPQYHPAAASAACLALVLAVQGAGSTDADAVRTALETLDEQSFFGRIRFDSTGRNVFKHMTVIQVQRGRSVQVWPARSAAGGLVWPGAR</sequence>
<name>A0A931DD30_9ACTN</name>
<dbReference type="PROSITE" id="PS51257">
    <property type="entry name" value="PROKAR_LIPOPROTEIN"/>
    <property type="match status" value="1"/>
</dbReference>
<reference evidence="5" key="1">
    <citation type="submission" date="2020-11" db="EMBL/GenBank/DDBJ databases">
        <title>Sequencing the genomes of 1000 actinobacteria strains.</title>
        <authorList>
            <person name="Klenk H.-P."/>
        </authorList>
    </citation>
    <scope>NUCLEOTIDE SEQUENCE</scope>
    <source>
        <strain evidence="5">DSM 43175</strain>
    </source>
</reference>
<keyword evidence="2 3" id="KW-0732">Signal</keyword>
<evidence type="ECO:0000313" key="5">
    <source>
        <dbReference type="EMBL" id="MBG6086887.1"/>
    </source>
</evidence>
<dbReference type="SUPFAM" id="SSF53822">
    <property type="entry name" value="Periplasmic binding protein-like I"/>
    <property type="match status" value="1"/>
</dbReference>
<dbReference type="InterPro" id="IPR051010">
    <property type="entry name" value="BCAA_transport"/>
</dbReference>
<dbReference type="InterPro" id="IPR028081">
    <property type="entry name" value="Leu-bd"/>
</dbReference>
<feature type="signal peptide" evidence="3">
    <location>
        <begin position="1"/>
        <end position="24"/>
    </location>
</feature>
<dbReference type="CDD" id="cd06338">
    <property type="entry name" value="PBP1_ABC_ligand_binding-like"/>
    <property type="match status" value="1"/>
</dbReference>
<keyword evidence="6" id="KW-1185">Reference proteome</keyword>
<organism evidence="5 6">
    <name type="scientific">Actinomadura viridis</name>
    <dbReference type="NCBI Taxonomy" id="58110"/>
    <lineage>
        <taxon>Bacteria</taxon>
        <taxon>Bacillati</taxon>
        <taxon>Actinomycetota</taxon>
        <taxon>Actinomycetes</taxon>
        <taxon>Streptosporangiales</taxon>
        <taxon>Thermomonosporaceae</taxon>
        <taxon>Actinomadura</taxon>
    </lineage>
</organism>
<evidence type="ECO:0000313" key="6">
    <source>
        <dbReference type="Proteomes" id="UP000614047"/>
    </source>
</evidence>
<dbReference type="AlphaFoldDB" id="A0A931DD30"/>
<dbReference type="PANTHER" id="PTHR30483">
    <property type="entry name" value="LEUCINE-SPECIFIC-BINDING PROTEIN"/>
    <property type="match status" value="1"/>
</dbReference>
<evidence type="ECO:0000256" key="1">
    <source>
        <dbReference type="ARBA" id="ARBA00010062"/>
    </source>
</evidence>
<evidence type="ECO:0000259" key="4">
    <source>
        <dbReference type="Pfam" id="PF13458"/>
    </source>
</evidence>
<dbReference type="InterPro" id="IPR028082">
    <property type="entry name" value="Peripla_BP_I"/>
</dbReference>
<dbReference type="Gene3D" id="3.40.50.2300">
    <property type="match status" value="2"/>
</dbReference>
<dbReference type="Pfam" id="PF13458">
    <property type="entry name" value="Peripla_BP_6"/>
    <property type="match status" value="1"/>
</dbReference>
<evidence type="ECO:0000256" key="3">
    <source>
        <dbReference type="SAM" id="SignalP"/>
    </source>
</evidence>
<comment type="similarity">
    <text evidence="1">Belongs to the leucine-binding protein family.</text>
</comment>
<feature type="chain" id="PRO_5038932603" evidence="3">
    <location>
        <begin position="25"/>
        <end position="407"/>
    </location>
</feature>